<dbReference type="AlphaFoldDB" id="A0A428TWJ5"/>
<protein>
    <recommendedName>
        <fullName evidence="3">Peptidase A2 domain-containing protein</fullName>
    </recommendedName>
</protein>
<comment type="caution">
    <text evidence="1">The sequence shown here is derived from an EMBL/GenBank/DDBJ whole genome shotgun (WGS) entry which is preliminary data.</text>
</comment>
<dbReference type="Gene3D" id="2.40.70.10">
    <property type="entry name" value="Acid Proteases"/>
    <property type="match status" value="1"/>
</dbReference>
<gene>
    <name evidence="1" type="ORF">CDV31_009177</name>
</gene>
<dbReference type="Proteomes" id="UP000288429">
    <property type="component" value="Unassembled WGS sequence"/>
</dbReference>
<dbReference type="InterPro" id="IPR021109">
    <property type="entry name" value="Peptidase_aspartic_dom_sf"/>
</dbReference>
<sequence length="237" mass="27366">MRLLGDERQRLWGSMNNRSTHALLDTGCDLNLVDARWARANNFYIDEGPEHRLPLELVDGSVVSTAGIVRDATWTFGDSGQKVYSDFYVLDTLSADVVFGGDFIMERDVFSNFSHFMVHLDCEGTAPELGIVRLLSGFSPELTRLGEQAINDLSSDNARQAERALRGRIRDAINELPVTKQSEAWEKEFQRRLIWERYYDRHELEQESEDTASSKVANPKTRWWKRVFCSRWRVRAM</sequence>
<dbReference type="CDD" id="cd00303">
    <property type="entry name" value="retropepsin_like"/>
    <property type="match status" value="1"/>
</dbReference>
<reference evidence="1 2" key="1">
    <citation type="submission" date="2017-06" db="EMBL/GenBank/DDBJ databases">
        <title>Cmopartive genomic analysis of Ambrosia Fusariam Clade fungi.</title>
        <authorList>
            <person name="Stajich J.E."/>
            <person name="Carrillo J."/>
            <person name="Kijimoto T."/>
            <person name="Eskalen A."/>
            <person name="O'Donnell K."/>
            <person name="Kasson M."/>
        </authorList>
    </citation>
    <scope>NUCLEOTIDE SEQUENCE [LARGE SCALE GENOMIC DNA]</scope>
    <source>
        <strain evidence="1 2">NRRL 20438</strain>
    </source>
</reference>
<accession>A0A428TWJ5</accession>
<keyword evidence="2" id="KW-1185">Reference proteome</keyword>
<evidence type="ECO:0000313" key="1">
    <source>
        <dbReference type="EMBL" id="RSM06403.1"/>
    </source>
</evidence>
<dbReference type="EMBL" id="NIZV01000127">
    <property type="protein sequence ID" value="RSM06403.1"/>
    <property type="molecule type" value="Genomic_DNA"/>
</dbReference>
<organism evidence="1 2">
    <name type="scientific">Fusarium ambrosium</name>
    <dbReference type="NCBI Taxonomy" id="131363"/>
    <lineage>
        <taxon>Eukaryota</taxon>
        <taxon>Fungi</taxon>
        <taxon>Dikarya</taxon>
        <taxon>Ascomycota</taxon>
        <taxon>Pezizomycotina</taxon>
        <taxon>Sordariomycetes</taxon>
        <taxon>Hypocreomycetidae</taxon>
        <taxon>Hypocreales</taxon>
        <taxon>Nectriaceae</taxon>
        <taxon>Fusarium</taxon>
        <taxon>Fusarium solani species complex</taxon>
    </lineage>
</organism>
<name>A0A428TWJ5_9HYPO</name>
<evidence type="ECO:0000313" key="2">
    <source>
        <dbReference type="Proteomes" id="UP000288429"/>
    </source>
</evidence>
<evidence type="ECO:0008006" key="3">
    <source>
        <dbReference type="Google" id="ProtNLM"/>
    </source>
</evidence>
<proteinExistence type="predicted"/>
<dbReference type="SUPFAM" id="SSF50630">
    <property type="entry name" value="Acid proteases"/>
    <property type="match status" value="1"/>
</dbReference>